<evidence type="ECO:0000313" key="2">
    <source>
        <dbReference type="EMBL" id="KDQ07141.1"/>
    </source>
</evidence>
<evidence type="ECO:0000313" key="3">
    <source>
        <dbReference type="Proteomes" id="UP000027195"/>
    </source>
</evidence>
<dbReference type="InterPro" id="IPR035899">
    <property type="entry name" value="DBL_dom_sf"/>
</dbReference>
<proteinExistence type="predicted"/>
<dbReference type="AlphaFoldDB" id="A0A067M6C1"/>
<reference evidence="3" key="1">
    <citation type="journal article" date="2014" name="Proc. Natl. Acad. Sci. U.S.A.">
        <title>Extensive sampling of basidiomycete genomes demonstrates inadequacy of the white-rot/brown-rot paradigm for wood decay fungi.</title>
        <authorList>
            <person name="Riley R."/>
            <person name="Salamov A.A."/>
            <person name="Brown D.W."/>
            <person name="Nagy L.G."/>
            <person name="Floudas D."/>
            <person name="Held B.W."/>
            <person name="Levasseur A."/>
            <person name="Lombard V."/>
            <person name="Morin E."/>
            <person name="Otillar R."/>
            <person name="Lindquist E.A."/>
            <person name="Sun H."/>
            <person name="LaButti K.M."/>
            <person name="Schmutz J."/>
            <person name="Jabbour D."/>
            <person name="Luo H."/>
            <person name="Baker S.E."/>
            <person name="Pisabarro A.G."/>
            <person name="Walton J.D."/>
            <person name="Blanchette R.A."/>
            <person name="Henrissat B."/>
            <person name="Martin F."/>
            <person name="Cullen D."/>
            <person name="Hibbett D.S."/>
            <person name="Grigoriev I.V."/>
        </authorList>
    </citation>
    <scope>NUCLEOTIDE SEQUENCE [LARGE SCALE GENOMIC DNA]</scope>
    <source>
        <strain evidence="3">FD-172 SS1</strain>
    </source>
</reference>
<sequence>VIRLFVQPLRASNGTQWIPGLPKNVARLFDWLDDIVHLHTQIYLAIRGCQTKESPVVLRIAELLRPFVPRLELYQPYLARLEDVTQSIEMMIRDPESDFGEFIRLQSAS</sequence>
<dbReference type="PROSITE" id="PS50010">
    <property type="entry name" value="DH_2"/>
    <property type="match status" value="1"/>
</dbReference>
<protein>
    <recommendedName>
        <fullName evidence="1">DH domain-containing protein</fullName>
    </recommendedName>
</protein>
<dbReference type="InParanoid" id="A0A067M6C1"/>
<gene>
    <name evidence="2" type="ORF">BOTBODRAFT_98671</name>
</gene>
<feature type="non-terminal residue" evidence="2">
    <location>
        <position position="109"/>
    </location>
</feature>
<organism evidence="2 3">
    <name type="scientific">Botryobasidium botryosum (strain FD-172 SS1)</name>
    <dbReference type="NCBI Taxonomy" id="930990"/>
    <lineage>
        <taxon>Eukaryota</taxon>
        <taxon>Fungi</taxon>
        <taxon>Dikarya</taxon>
        <taxon>Basidiomycota</taxon>
        <taxon>Agaricomycotina</taxon>
        <taxon>Agaricomycetes</taxon>
        <taxon>Cantharellales</taxon>
        <taxon>Botryobasidiaceae</taxon>
        <taxon>Botryobasidium</taxon>
    </lineage>
</organism>
<dbReference type="Gene3D" id="1.20.900.10">
    <property type="entry name" value="Dbl homology (DH) domain"/>
    <property type="match status" value="1"/>
</dbReference>
<dbReference type="STRING" id="930990.A0A067M6C1"/>
<dbReference type="InterPro" id="IPR000219">
    <property type="entry name" value="DH_dom"/>
</dbReference>
<evidence type="ECO:0000259" key="1">
    <source>
        <dbReference type="PROSITE" id="PS50010"/>
    </source>
</evidence>
<feature type="domain" description="DH" evidence="1">
    <location>
        <begin position="1"/>
        <end position="109"/>
    </location>
</feature>
<name>A0A067M6C1_BOTB1</name>
<accession>A0A067M6C1</accession>
<dbReference type="EMBL" id="KL198114">
    <property type="protein sequence ID" value="KDQ07141.1"/>
    <property type="molecule type" value="Genomic_DNA"/>
</dbReference>
<dbReference type="HOGENOM" id="CLU_2190118_0_0_1"/>
<dbReference type="SUPFAM" id="SSF48065">
    <property type="entry name" value="DBL homology domain (DH-domain)"/>
    <property type="match status" value="1"/>
</dbReference>
<dbReference type="OrthoDB" id="1716625at2759"/>
<keyword evidence="3" id="KW-1185">Reference proteome</keyword>
<dbReference type="GO" id="GO:0005085">
    <property type="term" value="F:guanyl-nucleotide exchange factor activity"/>
    <property type="evidence" value="ECO:0007669"/>
    <property type="project" value="InterPro"/>
</dbReference>
<dbReference type="Proteomes" id="UP000027195">
    <property type="component" value="Unassembled WGS sequence"/>
</dbReference>
<feature type="non-terminal residue" evidence="2">
    <location>
        <position position="1"/>
    </location>
</feature>